<dbReference type="RefSeq" id="XP_031022916.1">
    <property type="nucleotide sequence ID" value="XM_031171122.1"/>
</dbReference>
<dbReference type="GeneID" id="42006419"/>
<dbReference type="InterPro" id="IPR014721">
    <property type="entry name" value="Ribsml_uS5_D2-typ_fold_subgr"/>
</dbReference>
<evidence type="ECO:0000256" key="1">
    <source>
        <dbReference type="ARBA" id="ARBA00017891"/>
    </source>
</evidence>
<evidence type="ECO:0000256" key="4">
    <source>
        <dbReference type="ARBA" id="ARBA00023128"/>
    </source>
</evidence>
<dbReference type="PANTHER" id="PTHR43261">
    <property type="entry name" value="TRANSLATION ELONGATION FACTOR G-RELATED"/>
    <property type="match status" value="1"/>
</dbReference>
<evidence type="ECO:0000256" key="6">
    <source>
        <dbReference type="ARBA" id="ARBA00024731"/>
    </source>
</evidence>
<keyword evidence="5" id="KW-0342">GTP-binding</keyword>
<dbReference type="Proteomes" id="UP000319731">
    <property type="component" value="Unassembled WGS sequence"/>
</dbReference>
<dbReference type="PRINTS" id="PR00315">
    <property type="entry name" value="ELONGATNFCT"/>
</dbReference>
<dbReference type="InterPro" id="IPR031157">
    <property type="entry name" value="G_TR_CS"/>
</dbReference>
<organism evidence="8 9">
    <name type="scientific">Synchytrium microbalum</name>
    <dbReference type="NCBI Taxonomy" id="1806994"/>
    <lineage>
        <taxon>Eukaryota</taxon>
        <taxon>Fungi</taxon>
        <taxon>Fungi incertae sedis</taxon>
        <taxon>Chytridiomycota</taxon>
        <taxon>Chytridiomycota incertae sedis</taxon>
        <taxon>Chytridiomycetes</taxon>
        <taxon>Synchytriales</taxon>
        <taxon>Synchytriaceae</taxon>
        <taxon>Synchytrium</taxon>
    </lineage>
</organism>
<dbReference type="FunFam" id="3.40.50.300:FF:000514">
    <property type="entry name" value="Ribosome-releasing factor 2, mitochondrial"/>
    <property type="match status" value="1"/>
</dbReference>
<accession>A0A507C0K5</accession>
<name>A0A507C0K5_9FUNG</name>
<keyword evidence="2" id="KW-0547">Nucleotide-binding</keyword>
<dbReference type="PROSITE" id="PS00301">
    <property type="entry name" value="G_TR_1"/>
    <property type="match status" value="1"/>
</dbReference>
<dbReference type="Gene3D" id="3.40.50.300">
    <property type="entry name" value="P-loop containing nucleotide triphosphate hydrolases"/>
    <property type="match status" value="1"/>
</dbReference>
<dbReference type="CDD" id="cd01886">
    <property type="entry name" value="EF-G"/>
    <property type="match status" value="1"/>
</dbReference>
<evidence type="ECO:0000313" key="8">
    <source>
        <dbReference type="EMBL" id="TPX31496.1"/>
    </source>
</evidence>
<dbReference type="InterPro" id="IPR000795">
    <property type="entry name" value="T_Tr_GTP-bd_dom"/>
</dbReference>
<dbReference type="Gene3D" id="2.40.30.10">
    <property type="entry name" value="Translation factors"/>
    <property type="match status" value="1"/>
</dbReference>
<comment type="caution">
    <text evidence="8">The sequence shown here is derived from an EMBL/GenBank/DDBJ whole genome shotgun (WGS) entry which is preliminary data.</text>
</comment>
<evidence type="ECO:0000256" key="5">
    <source>
        <dbReference type="ARBA" id="ARBA00023134"/>
    </source>
</evidence>
<dbReference type="InterPro" id="IPR053905">
    <property type="entry name" value="EF-G-like_DII"/>
</dbReference>
<dbReference type="SUPFAM" id="SSF54211">
    <property type="entry name" value="Ribosomal protein S5 domain 2-like"/>
    <property type="match status" value="1"/>
</dbReference>
<dbReference type="Gene3D" id="3.30.70.240">
    <property type="match status" value="1"/>
</dbReference>
<sequence length="809" mass="87894">MLGITWSLRATCFCHDGLKHILILSRRGFATESTAVPASKIRNIGIIAHIDAGKTTMTERMLYYAGHTKRIGNVDDGSTVTDFLPAERERGITIQSACIPLAWKSHRINLIDTPGHVDFTVEVERSVRVLDGAVVVLDGVAGVEAQTETVWRQANRYKIPRIAFVNKMDRDGSALHRVVRHMEKRLGGGGRPIILSWPVVPDNVAAVFGSASGGPELYSIADLVTMKVLDFRNKDGTGSIINTSPLTDTEPFKRLYKDASKARNDMLEALADVDEAFLSVYLDAMDSGTEIATDVIQAALRRATISGKAVPVLCGAAFKNTGVQPVLDAVLDYLPSPVDRPAAIATSNGKSLEVKMNDSQPVALAFKIMQDPKRGLLTFVRVYSGVLDTKTTLLNSTRNEKERTSKILTVFANDYEDIPNVEAGQIAAIVGLRITKTGDTLISFADKRKPILPTIPIPPPVFVASVAGTTPSEERHLQEALKTLLREDPSVHVRVDEETEQTLISGMGELHLEIIESRLRDQYKVDCRMGKVRISYREMPSNTGIHEGKITVDHEVNGKRIKAGASVNIQLLNDFVNESEDGLLHDLNDGGGTETGIRLNNSTLISASAPPGNGAVSLAGYPPIPDMMNAIQRGIDQALYRGPLANYPVTNIKITLNSLTLYTAETTTLQAITIASRRATERALQTSGTRLLEPIMRARIRIPEPKVGLVVKNLTGQKRANIIDLNSRMDEDEDEGGEAALSSENSSRMVDARVPLSEMLGYASVLRGLTGGSADFTMDLDGYGVVPGDKERDIVKEVKPPVVAATAEQ</sequence>
<dbReference type="Pfam" id="PF00009">
    <property type="entry name" value="GTP_EFTU"/>
    <property type="match status" value="1"/>
</dbReference>
<dbReference type="InterPro" id="IPR000640">
    <property type="entry name" value="EFG_V-like"/>
</dbReference>
<dbReference type="InterPro" id="IPR009022">
    <property type="entry name" value="EFG_III"/>
</dbReference>
<dbReference type="GO" id="GO:0005525">
    <property type="term" value="F:GTP binding"/>
    <property type="evidence" value="ECO:0007669"/>
    <property type="project" value="UniProtKB-KW"/>
</dbReference>
<dbReference type="InterPro" id="IPR035647">
    <property type="entry name" value="EFG_III/V"/>
</dbReference>
<keyword evidence="4" id="KW-0496">Mitochondrion</keyword>
<dbReference type="EMBL" id="QEAO01000044">
    <property type="protein sequence ID" value="TPX31496.1"/>
    <property type="molecule type" value="Genomic_DNA"/>
</dbReference>
<dbReference type="OrthoDB" id="198619at2759"/>
<dbReference type="Gene3D" id="3.30.70.870">
    <property type="entry name" value="Elongation Factor G (Translational Gtpase), domain 3"/>
    <property type="match status" value="1"/>
</dbReference>
<dbReference type="PROSITE" id="PS51722">
    <property type="entry name" value="G_TR_2"/>
    <property type="match status" value="1"/>
</dbReference>
<feature type="domain" description="Tr-type G" evidence="7">
    <location>
        <begin position="39"/>
        <end position="338"/>
    </location>
</feature>
<dbReference type="GO" id="GO:0005759">
    <property type="term" value="C:mitochondrial matrix"/>
    <property type="evidence" value="ECO:0007669"/>
    <property type="project" value="UniProtKB-ARBA"/>
</dbReference>
<dbReference type="GO" id="GO:0003924">
    <property type="term" value="F:GTPase activity"/>
    <property type="evidence" value="ECO:0007669"/>
    <property type="project" value="InterPro"/>
</dbReference>
<dbReference type="SMART" id="SM00889">
    <property type="entry name" value="EFG_IV"/>
    <property type="match status" value="1"/>
</dbReference>
<dbReference type="SMART" id="SM00838">
    <property type="entry name" value="EFG_C"/>
    <property type="match status" value="1"/>
</dbReference>
<dbReference type="GO" id="GO:0032790">
    <property type="term" value="P:ribosome disassembly"/>
    <property type="evidence" value="ECO:0007669"/>
    <property type="project" value="TreeGrafter"/>
</dbReference>
<dbReference type="Pfam" id="PF03764">
    <property type="entry name" value="EFG_IV"/>
    <property type="match status" value="1"/>
</dbReference>
<dbReference type="InterPro" id="IPR005517">
    <property type="entry name" value="Transl_elong_EFG/EF2_IV"/>
</dbReference>
<dbReference type="Gene3D" id="3.30.230.10">
    <property type="match status" value="1"/>
</dbReference>
<gene>
    <name evidence="8" type="ORF">SmJEL517_g05195</name>
</gene>
<dbReference type="InterPro" id="IPR009000">
    <property type="entry name" value="Transl_B-barrel_sf"/>
</dbReference>
<protein>
    <recommendedName>
        <fullName evidence="1">Elongation factor 2</fullName>
    </recommendedName>
</protein>
<dbReference type="SUPFAM" id="SSF52540">
    <property type="entry name" value="P-loop containing nucleoside triphosphate hydrolases"/>
    <property type="match status" value="1"/>
</dbReference>
<dbReference type="InterPro" id="IPR005225">
    <property type="entry name" value="Small_GTP-bd"/>
</dbReference>
<evidence type="ECO:0000256" key="2">
    <source>
        <dbReference type="ARBA" id="ARBA00022741"/>
    </source>
</evidence>
<dbReference type="InterPro" id="IPR027417">
    <property type="entry name" value="P-loop_NTPase"/>
</dbReference>
<reference evidence="8 9" key="1">
    <citation type="journal article" date="2019" name="Sci. Rep.">
        <title>Comparative genomics of chytrid fungi reveal insights into the obligate biotrophic and pathogenic lifestyle of Synchytrium endobioticum.</title>
        <authorList>
            <person name="van de Vossenberg B.T.L.H."/>
            <person name="Warris S."/>
            <person name="Nguyen H.D.T."/>
            <person name="van Gent-Pelzer M.P.E."/>
            <person name="Joly D.L."/>
            <person name="van de Geest H.C."/>
            <person name="Bonants P.J.M."/>
            <person name="Smith D.S."/>
            <person name="Levesque C.A."/>
            <person name="van der Lee T.A.J."/>
        </authorList>
    </citation>
    <scope>NUCLEOTIDE SEQUENCE [LARGE SCALE GENOMIC DNA]</scope>
    <source>
        <strain evidence="8 9">JEL517</strain>
    </source>
</reference>
<dbReference type="SUPFAM" id="SSF54980">
    <property type="entry name" value="EF-G C-terminal domain-like"/>
    <property type="match status" value="2"/>
</dbReference>
<dbReference type="AlphaFoldDB" id="A0A507C0K5"/>
<dbReference type="CDD" id="cd03713">
    <property type="entry name" value="EFG_mtEFG_C"/>
    <property type="match status" value="1"/>
</dbReference>
<dbReference type="InterPro" id="IPR041095">
    <property type="entry name" value="EFG_II"/>
</dbReference>
<dbReference type="CDD" id="cd16262">
    <property type="entry name" value="EFG_III"/>
    <property type="match status" value="1"/>
</dbReference>
<comment type="function">
    <text evidence="6">Catalyzes the GTP-dependent ribosomal translocation step during translation elongation. During this step, the ribosome changes from the pre-translocational (PRE) to the post-translocational (POST) state as the newly formed A-site-bound peptidyl-tRNA and P-site-bound deacylated tRNA move to the P and E sites, respectively. Catalyzes the coordinated movement of the two tRNA molecules, the mRNA and conformational changes in the ribosome.</text>
</comment>
<dbReference type="Pfam" id="PF22042">
    <property type="entry name" value="EF-G_D2"/>
    <property type="match status" value="1"/>
</dbReference>
<keyword evidence="9" id="KW-1185">Reference proteome</keyword>
<dbReference type="PANTHER" id="PTHR43261:SF1">
    <property type="entry name" value="RIBOSOME-RELEASING FACTOR 2, MITOCHONDRIAL"/>
    <property type="match status" value="1"/>
</dbReference>
<dbReference type="SUPFAM" id="SSF50447">
    <property type="entry name" value="Translation proteins"/>
    <property type="match status" value="1"/>
</dbReference>
<evidence type="ECO:0000256" key="3">
    <source>
        <dbReference type="ARBA" id="ARBA00022917"/>
    </source>
</evidence>
<evidence type="ECO:0000313" key="9">
    <source>
        <dbReference type="Proteomes" id="UP000319731"/>
    </source>
</evidence>
<dbReference type="InterPro" id="IPR020568">
    <property type="entry name" value="Ribosomal_Su5_D2-typ_SF"/>
</dbReference>
<dbReference type="Pfam" id="PF14492">
    <property type="entry name" value="EFG_III"/>
    <property type="match status" value="1"/>
</dbReference>
<dbReference type="GO" id="GO:0032543">
    <property type="term" value="P:mitochondrial translation"/>
    <property type="evidence" value="ECO:0007669"/>
    <property type="project" value="TreeGrafter"/>
</dbReference>
<dbReference type="InterPro" id="IPR035649">
    <property type="entry name" value="EFG_V"/>
</dbReference>
<keyword evidence="3" id="KW-0648">Protein biosynthesis</keyword>
<dbReference type="Pfam" id="PF00679">
    <property type="entry name" value="EFG_C"/>
    <property type="match status" value="1"/>
</dbReference>
<dbReference type="STRING" id="1806994.A0A507C0K5"/>
<proteinExistence type="predicted"/>
<dbReference type="NCBIfam" id="TIGR00231">
    <property type="entry name" value="small_GTP"/>
    <property type="match status" value="1"/>
</dbReference>
<evidence type="ECO:0000259" key="7">
    <source>
        <dbReference type="PROSITE" id="PS51722"/>
    </source>
</evidence>